<dbReference type="InterPro" id="IPR000477">
    <property type="entry name" value="RT_dom"/>
</dbReference>
<evidence type="ECO:0000259" key="2">
    <source>
        <dbReference type="PROSITE" id="PS50878"/>
    </source>
</evidence>
<dbReference type="EMBL" id="BSXT01000004">
    <property type="protein sequence ID" value="GMF14493.1"/>
    <property type="molecule type" value="Genomic_DNA"/>
</dbReference>
<dbReference type="Gene3D" id="3.30.70.270">
    <property type="match status" value="1"/>
</dbReference>
<dbReference type="InterPro" id="IPR051320">
    <property type="entry name" value="Viral_Replic_Matur_Polypro"/>
</dbReference>
<reference evidence="3" key="1">
    <citation type="submission" date="2023-04" db="EMBL/GenBank/DDBJ databases">
        <title>Phytophthora fragariaefolia NBRC 109709.</title>
        <authorList>
            <person name="Ichikawa N."/>
            <person name="Sato H."/>
            <person name="Tonouchi N."/>
        </authorList>
    </citation>
    <scope>NUCLEOTIDE SEQUENCE</scope>
    <source>
        <strain evidence="3">NBRC 109709</strain>
    </source>
</reference>
<feature type="region of interest" description="Disordered" evidence="1">
    <location>
        <begin position="1"/>
        <end position="84"/>
    </location>
</feature>
<gene>
    <name evidence="3" type="ORF">Pfra01_000007300</name>
</gene>
<dbReference type="PANTHER" id="PTHR33064:SF37">
    <property type="entry name" value="RIBONUCLEASE H"/>
    <property type="match status" value="1"/>
</dbReference>
<dbReference type="PANTHER" id="PTHR33064">
    <property type="entry name" value="POL PROTEIN"/>
    <property type="match status" value="1"/>
</dbReference>
<feature type="compositionally biased region" description="Gly residues" evidence="1">
    <location>
        <begin position="24"/>
        <end position="39"/>
    </location>
</feature>
<feature type="compositionally biased region" description="Basic and acidic residues" evidence="1">
    <location>
        <begin position="44"/>
        <end position="64"/>
    </location>
</feature>
<organism evidence="3 4">
    <name type="scientific">Phytophthora fragariaefolia</name>
    <dbReference type="NCBI Taxonomy" id="1490495"/>
    <lineage>
        <taxon>Eukaryota</taxon>
        <taxon>Sar</taxon>
        <taxon>Stramenopiles</taxon>
        <taxon>Oomycota</taxon>
        <taxon>Peronosporomycetes</taxon>
        <taxon>Peronosporales</taxon>
        <taxon>Peronosporaceae</taxon>
        <taxon>Phytophthora</taxon>
    </lineage>
</organism>
<dbReference type="OrthoDB" id="166462at2759"/>
<protein>
    <submittedName>
        <fullName evidence="3">Unnamed protein product</fullName>
    </submittedName>
</protein>
<comment type="caution">
    <text evidence="3">The sequence shown here is derived from an EMBL/GenBank/DDBJ whole genome shotgun (WGS) entry which is preliminary data.</text>
</comment>
<dbReference type="CDD" id="cd01647">
    <property type="entry name" value="RT_LTR"/>
    <property type="match status" value="1"/>
</dbReference>
<proteinExistence type="predicted"/>
<sequence>MTWEQAARAAATAGQSRQSTPRGTGRGNTGGRGNGGSRGATGDHGQHGGRHDGREGHGSRDGRGSRVVTRVGVATASPVTRRDEPRLTRGACLKCDSPDHQVRKCPSCQPGEAAQLLKARRERHDAARNATMRPFDVVEPGKPAQQRSCVDKGTTDAEVNGVSVKTLLLDSGADTSLVARGVLDAIRVAGREVSVSDVDVVRLNPVGGRTIDVHREVIFREVVLTTSAGPLMLRNLKCYVEEANDAMDLNVGRPIMEILGYSTDKLLVKGRDASPEWELGPTASANPSEDSADTALQRMCRLQVGTRDPPMPEDEADGIERREIRTALPSMHPTDLKEVVKYLEQKIEIAERMGLTLDGRAKLRTIMRVRDDNFRLEFGNDPPVRVAPMQVRLKNEARSVSAQPRRYSPNDRAFLDRHTAALLAHGLLYKNNRSRWASTPRIVRKREQDVDPTADPRMTIDTRSVNERTEPMSWPMPVLDVVLGELEGARVFFVLDWFRGYWQLPLHPDSQELYSFVTHRGIYTPTCVPMGATDAVAYCQGVVDEIFGDLIGDGILAWLDDILGYAENESALLELLDKVLSRCEAYGLKLHAKKCQFFATEVKWCGRVISADGVKHCPERVQGLVDTSTPRTAGDLQQFLCAVNGMRQSIPEYTRITANLYDALERAIKISGSRKKNMLAKIRLEGVG</sequence>
<dbReference type="InterPro" id="IPR043502">
    <property type="entry name" value="DNA/RNA_pol_sf"/>
</dbReference>
<keyword evidence="4" id="KW-1185">Reference proteome</keyword>
<name>A0A9W6WSI4_9STRA</name>
<evidence type="ECO:0000256" key="1">
    <source>
        <dbReference type="SAM" id="MobiDB-lite"/>
    </source>
</evidence>
<dbReference type="Gene3D" id="3.10.10.10">
    <property type="entry name" value="HIV Type 1 Reverse Transcriptase, subunit A, domain 1"/>
    <property type="match status" value="1"/>
</dbReference>
<feature type="domain" description="Reverse transcriptase" evidence="2">
    <location>
        <begin position="424"/>
        <end position="609"/>
    </location>
</feature>
<feature type="compositionally biased region" description="Low complexity" evidence="1">
    <location>
        <begin position="1"/>
        <end position="23"/>
    </location>
</feature>
<dbReference type="SUPFAM" id="SSF56672">
    <property type="entry name" value="DNA/RNA polymerases"/>
    <property type="match status" value="1"/>
</dbReference>
<dbReference type="PROSITE" id="PS50878">
    <property type="entry name" value="RT_POL"/>
    <property type="match status" value="1"/>
</dbReference>
<evidence type="ECO:0000313" key="3">
    <source>
        <dbReference type="EMBL" id="GMF14493.1"/>
    </source>
</evidence>
<dbReference type="Pfam" id="PF00078">
    <property type="entry name" value="RVT_1"/>
    <property type="match status" value="1"/>
</dbReference>
<evidence type="ECO:0000313" key="4">
    <source>
        <dbReference type="Proteomes" id="UP001165121"/>
    </source>
</evidence>
<dbReference type="AlphaFoldDB" id="A0A9W6WSI4"/>
<dbReference type="Proteomes" id="UP001165121">
    <property type="component" value="Unassembled WGS sequence"/>
</dbReference>
<accession>A0A9W6WSI4</accession>
<dbReference type="InterPro" id="IPR043128">
    <property type="entry name" value="Rev_trsase/Diguanyl_cyclase"/>
</dbReference>